<sequence length="65" mass="7236">MLQIQICQTPAPGHKGHQARTCDFLKPPHLQVREFIQITKKCHPPVSNLIAVGQVQLLQLPATIC</sequence>
<dbReference type="EMBL" id="GGEC01062153">
    <property type="protein sequence ID" value="MBX42637.1"/>
    <property type="molecule type" value="Transcribed_RNA"/>
</dbReference>
<accession>A0A2P2NJJ8</accession>
<dbReference type="AlphaFoldDB" id="A0A2P2NJJ8"/>
<proteinExistence type="predicted"/>
<organism evidence="1">
    <name type="scientific">Rhizophora mucronata</name>
    <name type="common">Asiatic mangrove</name>
    <dbReference type="NCBI Taxonomy" id="61149"/>
    <lineage>
        <taxon>Eukaryota</taxon>
        <taxon>Viridiplantae</taxon>
        <taxon>Streptophyta</taxon>
        <taxon>Embryophyta</taxon>
        <taxon>Tracheophyta</taxon>
        <taxon>Spermatophyta</taxon>
        <taxon>Magnoliopsida</taxon>
        <taxon>eudicotyledons</taxon>
        <taxon>Gunneridae</taxon>
        <taxon>Pentapetalae</taxon>
        <taxon>rosids</taxon>
        <taxon>fabids</taxon>
        <taxon>Malpighiales</taxon>
        <taxon>Rhizophoraceae</taxon>
        <taxon>Rhizophora</taxon>
    </lineage>
</organism>
<name>A0A2P2NJJ8_RHIMU</name>
<reference evidence="1" key="1">
    <citation type="submission" date="2018-02" db="EMBL/GenBank/DDBJ databases">
        <title>Rhizophora mucronata_Transcriptome.</title>
        <authorList>
            <person name="Meera S.P."/>
            <person name="Sreeshan A."/>
            <person name="Augustine A."/>
        </authorList>
    </citation>
    <scope>NUCLEOTIDE SEQUENCE</scope>
    <source>
        <tissue evidence="1">Leaf</tissue>
    </source>
</reference>
<evidence type="ECO:0000313" key="1">
    <source>
        <dbReference type="EMBL" id="MBX42637.1"/>
    </source>
</evidence>
<protein>
    <submittedName>
        <fullName evidence="1">Uncharacterized protein</fullName>
    </submittedName>
</protein>